<dbReference type="InterPro" id="IPR027417">
    <property type="entry name" value="P-loop_NTPase"/>
</dbReference>
<dbReference type="GO" id="GO:0005829">
    <property type="term" value="C:cytosol"/>
    <property type="evidence" value="ECO:0007669"/>
    <property type="project" value="TreeGrafter"/>
</dbReference>
<feature type="compositionally biased region" description="Acidic residues" evidence="7">
    <location>
        <begin position="983"/>
        <end position="1001"/>
    </location>
</feature>
<dbReference type="EC" id="3.6.4.13" evidence="1"/>
<evidence type="ECO:0000259" key="10">
    <source>
        <dbReference type="PROSITE" id="PS51195"/>
    </source>
</evidence>
<dbReference type="PROSITE" id="PS51194">
    <property type="entry name" value="HELICASE_CTER"/>
    <property type="match status" value="1"/>
</dbReference>
<evidence type="ECO:0000259" key="8">
    <source>
        <dbReference type="PROSITE" id="PS51192"/>
    </source>
</evidence>
<dbReference type="SMART" id="SM00487">
    <property type="entry name" value="DEXDc"/>
    <property type="match status" value="1"/>
</dbReference>
<dbReference type="SUPFAM" id="SSF52540">
    <property type="entry name" value="P-loop containing nucleoside triphosphate hydrolases"/>
    <property type="match status" value="1"/>
</dbReference>
<dbReference type="Pfam" id="PF00270">
    <property type="entry name" value="DEAD"/>
    <property type="match status" value="1"/>
</dbReference>
<evidence type="ECO:0000256" key="2">
    <source>
        <dbReference type="ARBA" id="ARBA00022741"/>
    </source>
</evidence>
<feature type="compositionally biased region" description="Polar residues" evidence="7">
    <location>
        <begin position="1008"/>
        <end position="1025"/>
    </location>
</feature>
<evidence type="ECO:0000256" key="1">
    <source>
        <dbReference type="ARBA" id="ARBA00012552"/>
    </source>
</evidence>
<dbReference type="PANTHER" id="PTHR47959:SF13">
    <property type="entry name" value="ATP-DEPENDENT RNA HELICASE RHLE"/>
    <property type="match status" value="1"/>
</dbReference>
<keyword evidence="3" id="KW-0378">Hydrolase</keyword>
<name>A0A6P8WYW3_DROAB</name>
<dbReference type="AlphaFoldDB" id="A0A6P8WYW3"/>
<feature type="compositionally biased region" description="Basic and acidic residues" evidence="7">
    <location>
        <begin position="1091"/>
        <end position="1107"/>
    </location>
</feature>
<sequence length="1137" mass="128874">MEQTIAHVLAKGEQRTSDVATGSTTFEQLQLSPSILKVLREHKFLTPTKIQAAAIPMTLAGMDLLVQSKSGTGKTLIYLLAALQILDKSLAKPQVLIIVPTRELAIQVEDTSNGLSFHMRSNASYAAVSYIGGTDVKKDRMRMSKARIVVGTPGRLLHLLHNKVFDTSSIKLIVLDEADQLYATETLQKDVQAVLEAMPKLCQLIACSATYPNQLDERLSKVMHNPILISNSERATVLLGIRQFVYELPEQLNSLQEMMAKLGVLRQIFDQLPYEQGILFASSQSRADSYRNYLQRNGVACDLMSGAMQQSKRLETFQAYRNFKTRTMVATDLMARGVDSSHANLVINLDPPKDLVTYLHRIGRAGRFGSKGIAITFISSPQQCQHFKRIVAEAGTGMSVLQFPTEQRADFNFWDFDSYDFPYFQKLEAHEQAEDELKRIKQRWKTSPVQNDPQADLQVKKDSVLKPVVDIRYLQKTIQNIVQTNEKHSEPKASNVVNESQAAETVENEAQANEEISFTKVIIEEPQKTTAATDASTYDQNMQPTDEKKMEKNQILSSTEVIIFPEKMEEFTSALDGITYGKNKAHENEGLSPTKDITSVEESQTAVEIKQKENDEISPIKGDQIVKKPQTAVHIDTIICVENMPEKNEQISPTEDVKIVESQAAPPMENKPERHEQQIPNEDSKNLITIESAEKQHKSSVESTLSVDFPAAAPNSINTKTYLLMPDERSSTTLIPLGISNTVDDASSIISDSMENDYDSDASYISTYSMSDARIIWRRMICQRKFQKRFRKIKRSSRYTNWHRKQKSKKENKCKQSKINSKQEEEDDDVSTLTQNKQPNVKFAEKGFEVNVNNCRQIVNRFHCARLLSKFDNWSRQRLSSLFEGTDYNLRKSDKCMEDLYNAMKHIYYVDHTKPKFSYKSILPVVSGLNSHSRVNPRSDPMPHLASEVDDKLKLLDRLSVHVNHQINILPVVVAPDLENVEEMESDISDSEVETESDDSVEPYSSGFVESTESASSGIDTSVYGSDSSTEMNSEDEEEDDSDNEYDYNDEEIEDEDDEEGEDEDDEEEESESDDGEDDSTIEDSAEEPAGTDKDETDRELENEVATDQERWKALFEMQYQFISNYVHNYMETYSNE</sequence>
<dbReference type="PROSITE" id="PS51195">
    <property type="entry name" value="Q_MOTIF"/>
    <property type="match status" value="1"/>
</dbReference>
<evidence type="ECO:0000256" key="5">
    <source>
        <dbReference type="ARBA" id="ARBA00022840"/>
    </source>
</evidence>
<dbReference type="InterPro" id="IPR014001">
    <property type="entry name" value="Helicase_ATP-bd"/>
</dbReference>
<accession>A0A6P8WYW3</accession>
<feature type="domain" description="Helicase C-terminal" evidence="9">
    <location>
        <begin position="264"/>
        <end position="409"/>
    </location>
</feature>
<keyword evidence="5" id="KW-0067">ATP-binding</keyword>
<dbReference type="InterPro" id="IPR050079">
    <property type="entry name" value="DEAD_box_RNA_helicase"/>
</dbReference>
<feature type="domain" description="Helicase ATP-binding" evidence="8">
    <location>
        <begin position="55"/>
        <end position="229"/>
    </location>
</feature>
<evidence type="ECO:0000256" key="6">
    <source>
        <dbReference type="PROSITE-ProRule" id="PRU00552"/>
    </source>
</evidence>
<evidence type="ECO:0000313" key="11">
    <source>
        <dbReference type="Proteomes" id="UP000515160"/>
    </source>
</evidence>
<organism evidence="11 12">
    <name type="scientific">Drosophila albomicans</name>
    <name type="common">Fruit fly</name>
    <dbReference type="NCBI Taxonomy" id="7291"/>
    <lineage>
        <taxon>Eukaryota</taxon>
        <taxon>Metazoa</taxon>
        <taxon>Ecdysozoa</taxon>
        <taxon>Arthropoda</taxon>
        <taxon>Hexapoda</taxon>
        <taxon>Insecta</taxon>
        <taxon>Pterygota</taxon>
        <taxon>Neoptera</taxon>
        <taxon>Endopterygota</taxon>
        <taxon>Diptera</taxon>
        <taxon>Brachycera</taxon>
        <taxon>Muscomorpha</taxon>
        <taxon>Ephydroidea</taxon>
        <taxon>Drosophilidae</taxon>
        <taxon>Drosophila</taxon>
    </lineage>
</organism>
<keyword evidence="4 12" id="KW-0347">Helicase</keyword>
<dbReference type="InterPro" id="IPR014014">
    <property type="entry name" value="RNA_helicase_DEAD_Q_motif"/>
</dbReference>
<evidence type="ECO:0000256" key="4">
    <source>
        <dbReference type="ARBA" id="ARBA00022806"/>
    </source>
</evidence>
<evidence type="ECO:0000256" key="7">
    <source>
        <dbReference type="SAM" id="MobiDB-lite"/>
    </source>
</evidence>
<feature type="compositionally biased region" description="Basic residues" evidence="7">
    <location>
        <begin position="798"/>
        <end position="808"/>
    </location>
</feature>
<dbReference type="PROSITE" id="PS51192">
    <property type="entry name" value="HELICASE_ATP_BIND_1"/>
    <property type="match status" value="1"/>
</dbReference>
<dbReference type="GeneID" id="117567747"/>
<dbReference type="GO" id="GO:0016787">
    <property type="term" value="F:hydrolase activity"/>
    <property type="evidence" value="ECO:0007669"/>
    <property type="project" value="UniProtKB-KW"/>
</dbReference>
<dbReference type="RefSeq" id="XP_034103825.1">
    <property type="nucleotide sequence ID" value="XM_034247934.2"/>
</dbReference>
<protein>
    <recommendedName>
        <fullName evidence="1">RNA helicase</fullName>
        <ecNumber evidence="1">3.6.4.13</ecNumber>
    </recommendedName>
</protein>
<proteinExistence type="predicted"/>
<dbReference type="Gene3D" id="3.40.50.300">
    <property type="entry name" value="P-loop containing nucleotide triphosphate hydrolases"/>
    <property type="match status" value="2"/>
</dbReference>
<dbReference type="GO" id="GO:0005524">
    <property type="term" value="F:ATP binding"/>
    <property type="evidence" value="ECO:0007669"/>
    <property type="project" value="UniProtKB-KW"/>
</dbReference>
<feature type="short sequence motif" description="Q motif" evidence="6">
    <location>
        <begin position="24"/>
        <end position="52"/>
    </location>
</feature>
<reference evidence="12" key="1">
    <citation type="submission" date="2025-08" db="UniProtKB">
        <authorList>
            <consortium name="RefSeq"/>
        </authorList>
    </citation>
    <scope>IDENTIFICATION</scope>
    <source>
        <strain evidence="12">15112-1751.03</strain>
        <tissue evidence="12">Whole Adult</tissue>
    </source>
</reference>
<keyword evidence="11" id="KW-1185">Reference proteome</keyword>
<feature type="region of interest" description="Disordered" evidence="7">
    <location>
        <begin position="983"/>
        <end position="1107"/>
    </location>
</feature>
<dbReference type="InterPro" id="IPR011545">
    <property type="entry name" value="DEAD/DEAH_box_helicase_dom"/>
</dbReference>
<gene>
    <name evidence="12" type="primary">LOC117567747</name>
</gene>
<dbReference type="CDD" id="cd18787">
    <property type="entry name" value="SF2_C_DEAD"/>
    <property type="match status" value="1"/>
</dbReference>
<dbReference type="GO" id="GO:0003724">
    <property type="term" value="F:RNA helicase activity"/>
    <property type="evidence" value="ECO:0007669"/>
    <property type="project" value="UniProtKB-EC"/>
</dbReference>
<dbReference type="Pfam" id="PF00271">
    <property type="entry name" value="Helicase_C"/>
    <property type="match status" value="1"/>
</dbReference>
<dbReference type="InterPro" id="IPR001650">
    <property type="entry name" value="Helicase_C-like"/>
</dbReference>
<dbReference type="SMART" id="SM00490">
    <property type="entry name" value="HELICc"/>
    <property type="match status" value="1"/>
</dbReference>
<dbReference type="OrthoDB" id="434041at2759"/>
<feature type="region of interest" description="Disordered" evidence="7">
    <location>
        <begin position="798"/>
        <end position="833"/>
    </location>
</feature>
<dbReference type="PANTHER" id="PTHR47959">
    <property type="entry name" value="ATP-DEPENDENT RNA HELICASE RHLE-RELATED"/>
    <property type="match status" value="1"/>
</dbReference>
<feature type="domain" description="DEAD-box RNA helicase Q" evidence="10">
    <location>
        <begin position="24"/>
        <end position="52"/>
    </location>
</feature>
<feature type="compositionally biased region" description="Acidic residues" evidence="7">
    <location>
        <begin position="1033"/>
        <end position="1087"/>
    </location>
</feature>
<dbReference type="Proteomes" id="UP000515160">
    <property type="component" value="Chromosome 3"/>
</dbReference>
<evidence type="ECO:0000259" key="9">
    <source>
        <dbReference type="PROSITE" id="PS51194"/>
    </source>
</evidence>
<evidence type="ECO:0000256" key="3">
    <source>
        <dbReference type="ARBA" id="ARBA00022801"/>
    </source>
</evidence>
<feature type="region of interest" description="Disordered" evidence="7">
    <location>
        <begin position="530"/>
        <end position="552"/>
    </location>
</feature>
<evidence type="ECO:0000313" key="12">
    <source>
        <dbReference type="RefSeq" id="XP_034103825.1"/>
    </source>
</evidence>
<keyword evidence="2" id="KW-0547">Nucleotide-binding</keyword>
<dbReference type="GO" id="GO:0003676">
    <property type="term" value="F:nucleic acid binding"/>
    <property type="evidence" value="ECO:0007669"/>
    <property type="project" value="InterPro"/>
</dbReference>
<feature type="compositionally biased region" description="Polar residues" evidence="7">
    <location>
        <begin position="530"/>
        <end position="544"/>
    </location>
</feature>